<gene>
    <name evidence="2" type="ORF">NAEGRDRAFT_44931</name>
</gene>
<accession>D2UXF2</accession>
<name>D2UXF2_NAEGR</name>
<protein>
    <submittedName>
        <fullName evidence="2">Predicted protein</fullName>
    </submittedName>
</protein>
<evidence type="ECO:0000313" key="2">
    <source>
        <dbReference type="EMBL" id="EFC50275.1"/>
    </source>
</evidence>
<dbReference type="VEuPathDB" id="AmoebaDB:NAEGRDRAFT_44931"/>
<dbReference type="KEGG" id="ngr:NAEGRDRAFT_44931"/>
<evidence type="ECO:0000256" key="1">
    <source>
        <dbReference type="SAM" id="MobiDB-lite"/>
    </source>
</evidence>
<proteinExistence type="predicted"/>
<dbReference type="OMA" id="DFESICI"/>
<dbReference type="GeneID" id="8863565"/>
<dbReference type="Proteomes" id="UP000006671">
    <property type="component" value="Unassembled WGS sequence"/>
</dbReference>
<feature type="compositionally biased region" description="Polar residues" evidence="1">
    <location>
        <begin position="45"/>
        <end position="54"/>
    </location>
</feature>
<reference evidence="2 3" key="1">
    <citation type="journal article" date="2010" name="Cell">
        <title>The genome of Naegleria gruberi illuminates early eukaryotic versatility.</title>
        <authorList>
            <person name="Fritz-Laylin L.K."/>
            <person name="Prochnik S.E."/>
            <person name="Ginger M.L."/>
            <person name="Dacks J.B."/>
            <person name="Carpenter M.L."/>
            <person name="Field M.C."/>
            <person name="Kuo A."/>
            <person name="Paredez A."/>
            <person name="Chapman J."/>
            <person name="Pham J."/>
            <person name="Shu S."/>
            <person name="Neupane R."/>
            <person name="Cipriano M."/>
            <person name="Mancuso J."/>
            <person name="Tu H."/>
            <person name="Salamov A."/>
            <person name="Lindquist E."/>
            <person name="Shapiro H."/>
            <person name="Lucas S."/>
            <person name="Grigoriev I.V."/>
            <person name="Cande W.Z."/>
            <person name="Fulton C."/>
            <person name="Rokhsar D.S."/>
            <person name="Dawson S.C."/>
        </authorList>
    </citation>
    <scope>NUCLEOTIDE SEQUENCE [LARGE SCALE GENOMIC DNA]</scope>
    <source>
        <strain evidence="2 3">NEG-M</strain>
    </source>
</reference>
<dbReference type="EMBL" id="GG738845">
    <property type="protein sequence ID" value="EFC50275.1"/>
    <property type="molecule type" value="Genomic_DNA"/>
</dbReference>
<feature type="region of interest" description="Disordered" evidence="1">
    <location>
        <begin position="1"/>
        <end position="54"/>
    </location>
</feature>
<sequence length="748" mass="85675">MNTQDSTPIRKRSKKRVAKQSSKHYREESQLPEQQCVTPTKEHTANTSFSSPGSISLSALKITTPSQNNVNSSLNDYENHRNDLSSMSDSSFLTMSSSFNMPLIMMEDDQENVTNSSILLSQHTSLTQDFGNVALSNNDRLFPCNITGTITDNFEQECNDAPTSPIITFPSNQYSNLDIDEKEIFEEYFEKLTEIETRSRSNSYNSNKPSKKRKTYTLSRLKVLPVAIKHVILSFLPYLPLKFYLGLAFQSPQNKYLFATSIIQNSFGRYSDNPLRSHIFIPFLNVELVLSKEPFSEKSNNDIPQDIARSLSKEDFESICILYSPIFNHVRNLKITTIIENDSRITTPITSAEMQTFMNVLLEYKSKYSLFRTCLDFSSSPLVKKYLDINIISERKISLFSRLETLYFNVEAPESIFESDSQLLDPFIFQPIPSFDNITTHINLNKNFIPVPIILPHLKRFPKLKCIHTCLYFPDTIQSNGIDFTSMQLIQSLKICNISTKQLEILLSSTSQVKNLDLRGLTYSPLDMFMKTKNITQKLQHLSIQFSENDIVSDIEFSNFLKSNCIPSLRCLEIFEPENRSRARQECTLDGIRHNTSITKLSLVFFLHLGAKAAENLSNSRINSLTVANSFRNATHFSAFMEVLSNNSVIKRLHISTFFSSRLAFENFLKSNKICEKFIGEFDDKSKLLVLDINCLEELKTNVNLKVLKLLNFTFDVTDEEIERVLNNEIPQIDVTICRKAYVSSFSQ</sequence>
<dbReference type="InParanoid" id="D2UXF2"/>
<dbReference type="OrthoDB" id="10378733at2759"/>
<dbReference type="AlphaFoldDB" id="D2UXF2"/>
<feature type="compositionally biased region" description="Basic residues" evidence="1">
    <location>
        <begin position="9"/>
        <end position="23"/>
    </location>
</feature>
<organism evidence="3">
    <name type="scientific">Naegleria gruberi</name>
    <name type="common">Amoeba</name>
    <dbReference type="NCBI Taxonomy" id="5762"/>
    <lineage>
        <taxon>Eukaryota</taxon>
        <taxon>Discoba</taxon>
        <taxon>Heterolobosea</taxon>
        <taxon>Tetramitia</taxon>
        <taxon>Eutetramitia</taxon>
        <taxon>Vahlkampfiidae</taxon>
        <taxon>Naegleria</taxon>
    </lineage>
</organism>
<evidence type="ECO:0000313" key="3">
    <source>
        <dbReference type="Proteomes" id="UP000006671"/>
    </source>
</evidence>
<dbReference type="RefSeq" id="XP_002683019.1">
    <property type="nucleotide sequence ID" value="XM_002682973.1"/>
</dbReference>
<keyword evidence="3" id="KW-1185">Reference proteome</keyword>